<dbReference type="eggNOG" id="COG1787">
    <property type="taxonomic scope" value="Bacteria"/>
</dbReference>
<gene>
    <name evidence="3" type="ORF">JCM9157_1436</name>
</gene>
<comment type="caution">
    <text evidence="3">The sequence shown here is derived from an EMBL/GenBank/DDBJ whole genome shotgun (WGS) entry which is preliminary data.</text>
</comment>
<dbReference type="AlphaFoldDB" id="W4QSS0"/>
<proteinExistence type="predicted"/>
<evidence type="ECO:0000313" key="3">
    <source>
        <dbReference type="EMBL" id="GAE34384.1"/>
    </source>
</evidence>
<keyword evidence="1" id="KW-0812">Transmembrane</keyword>
<dbReference type="GO" id="GO:0003677">
    <property type="term" value="F:DNA binding"/>
    <property type="evidence" value="ECO:0007669"/>
    <property type="project" value="InterPro"/>
</dbReference>
<name>W4QSS0_HALA3</name>
<reference evidence="3 4" key="1">
    <citation type="journal article" date="2014" name="Genome Announc.">
        <title>Draft Genome Sequences of Three Alkaliphilic Bacillus Strains, Bacillus wakoensis JCM 9140T, Bacillus akibai JCM 9157T, and Bacillus hemicellulosilyticus JCM 9152T.</title>
        <authorList>
            <person name="Yuki M."/>
            <person name="Oshima K."/>
            <person name="Suda W."/>
            <person name="Oshida Y."/>
            <person name="Kitamura K."/>
            <person name="Iida T."/>
            <person name="Hattori M."/>
            <person name="Ohkuma M."/>
        </authorList>
    </citation>
    <scope>NUCLEOTIDE SEQUENCE [LARGE SCALE GENOMIC DNA]</scope>
    <source>
        <strain evidence="3 4">JCM 9157</strain>
    </source>
</reference>
<keyword evidence="1" id="KW-0472">Membrane</keyword>
<dbReference type="EMBL" id="BAUV01000007">
    <property type="protein sequence ID" value="GAE34384.1"/>
    <property type="molecule type" value="Genomic_DNA"/>
</dbReference>
<keyword evidence="1" id="KW-1133">Transmembrane helix</keyword>
<dbReference type="Proteomes" id="UP000018896">
    <property type="component" value="Unassembled WGS sequence"/>
</dbReference>
<accession>W4QSS0</accession>
<dbReference type="SUPFAM" id="SSF52980">
    <property type="entry name" value="Restriction endonuclease-like"/>
    <property type="match status" value="1"/>
</dbReference>
<protein>
    <submittedName>
        <fullName evidence="3">5-methylcytosine-specific restriction enzyme MRR</fullName>
    </submittedName>
</protein>
<dbReference type="InterPro" id="IPR011335">
    <property type="entry name" value="Restrct_endonuc-II-like"/>
</dbReference>
<feature type="domain" description="Restriction endonuclease type IV Mrr" evidence="2">
    <location>
        <begin position="74"/>
        <end position="179"/>
    </location>
</feature>
<organism evidence="3 4">
    <name type="scientific">Halalkalibacter akibai (strain ATCC 43226 / DSM 21942 / CIP 109018 / JCM 9157 / 1139)</name>
    <name type="common">Bacillus akibai</name>
    <dbReference type="NCBI Taxonomy" id="1236973"/>
    <lineage>
        <taxon>Bacteria</taxon>
        <taxon>Bacillati</taxon>
        <taxon>Bacillota</taxon>
        <taxon>Bacilli</taxon>
        <taxon>Bacillales</taxon>
        <taxon>Bacillaceae</taxon>
        <taxon>Halalkalibacter</taxon>
    </lineage>
</organism>
<dbReference type="GO" id="GO:0004519">
    <property type="term" value="F:endonuclease activity"/>
    <property type="evidence" value="ECO:0007669"/>
    <property type="project" value="InterPro"/>
</dbReference>
<dbReference type="GO" id="GO:0009307">
    <property type="term" value="P:DNA restriction-modification system"/>
    <property type="evidence" value="ECO:0007669"/>
    <property type="project" value="InterPro"/>
</dbReference>
<keyword evidence="4" id="KW-1185">Reference proteome</keyword>
<evidence type="ECO:0000259" key="2">
    <source>
        <dbReference type="Pfam" id="PF04471"/>
    </source>
</evidence>
<dbReference type="OrthoDB" id="9803736at2"/>
<dbReference type="STRING" id="1236973.JCM9157_1436"/>
<sequence length="199" mass="22807">MDSQTIITIVAIFITILTLIQGIRMKIRREEYTELLLDKVEKDVELRQTLAMGLYMRFKTDQTDDQSAIYLNGDPGEFEDFVTDIIETMYGGDMFVSKASSNYRIDFENRRDDGMYLGMLACQKDDLDFETVALMHSNIKKWNAMGGMIITTASFTENAIKYADGLEIDLISGIELVEMWLQSLQTEAEQIKQLNPSHK</sequence>
<dbReference type="Gene3D" id="3.40.1350.10">
    <property type="match status" value="1"/>
</dbReference>
<feature type="transmembrane region" description="Helical" evidence="1">
    <location>
        <begin position="6"/>
        <end position="23"/>
    </location>
</feature>
<dbReference type="Pfam" id="PF04471">
    <property type="entry name" value="Mrr_cat"/>
    <property type="match status" value="1"/>
</dbReference>
<evidence type="ECO:0000256" key="1">
    <source>
        <dbReference type="SAM" id="Phobius"/>
    </source>
</evidence>
<dbReference type="RefSeq" id="WP_052012987.1">
    <property type="nucleotide sequence ID" value="NZ_BAUV01000007.1"/>
</dbReference>
<dbReference type="InterPro" id="IPR007560">
    <property type="entry name" value="Restrct_endonuc_IV_Mrr"/>
</dbReference>
<evidence type="ECO:0000313" key="4">
    <source>
        <dbReference type="Proteomes" id="UP000018896"/>
    </source>
</evidence>
<dbReference type="InterPro" id="IPR011856">
    <property type="entry name" value="tRNA_endonuc-like_dom_sf"/>
</dbReference>